<dbReference type="InterPro" id="IPR029063">
    <property type="entry name" value="SAM-dependent_MTases_sf"/>
</dbReference>
<dbReference type="AlphaFoldDB" id="A0A1S2VDS3"/>
<proteinExistence type="predicted"/>
<evidence type="ECO:0000313" key="4">
    <source>
        <dbReference type="Proteomes" id="UP000181790"/>
    </source>
</evidence>
<gene>
    <name evidence="3" type="ORF">BLX24_23110</name>
</gene>
<dbReference type="GO" id="GO:0032259">
    <property type="term" value="P:methylation"/>
    <property type="evidence" value="ECO:0007669"/>
    <property type="project" value="UniProtKB-KW"/>
</dbReference>
<keyword evidence="3" id="KW-0808">Transferase</keyword>
<dbReference type="Pfam" id="PF22013">
    <property type="entry name" value="PG_1098_Fer"/>
    <property type="match status" value="1"/>
</dbReference>
<protein>
    <submittedName>
        <fullName evidence="3">SAM-dependent methyltransferase</fullName>
    </submittedName>
</protein>
<dbReference type="Gene3D" id="3.40.50.150">
    <property type="entry name" value="Vaccinia Virus protein VP39"/>
    <property type="match status" value="1"/>
</dbReference>
<dbReference type="GO" id="GO:0008168">
    <property type="term" value="F:methyltransferase activity"/>
    <property type="evidence" value="ECO:0007669"/>
    <property type="project" value="UniProtKB-KW"/>
</dbReference>
<evidence type="ECO:0000259" key="1">
    <source>
        <dbReference type="Pfam" id="PF18096"/>
    </source>
</evidence>
<evidence type="ECO:0000313" key="3">
    <source>
        <dbReference type="EMBL" id="OIN56874.1"/>
    </source>
</evidence>
<feature type="domain" description="PG-1098 ferredoxin-like" evidence="2">
    <location>
        <begin position="277"/>
        <end position="319"/>
    </location>
</feature>
<dbReference type="EMBL" id="MORL01000018">
    <property type="protein sequence ID" value="OIN56874.1"/>
    <property type="molecule type" value="Genomic_DNA"/>
</dbReference>
<dbReference type="Proteomes" id="UP000181790">
    <property type="component" value="Unassembled WGS sequence"/>
</dbReference>
<reference evidence="3 4" key="1">
    <citation type="submission" date="2016-10" db="EMBL/GenBank/DDBJ databases">
        <title>Arsenicibacter rosenii gen. nov., sp. nov., an efficient arsenic-methylating bacterium isolated from an arsenic-contaminated paddy soil.</title>
        <authorList>
            <person name="Huang K."/>
        </authorList>
    </citation>
    <scope>NUCLEOTIDE SEQUENCE [LARGE SCALE GENOMIC DNA]</scope>
    <source>
        <strain evidence="3 4">SM-1</strain>
    </source>
</reference>
<sequence>MFLNPVEQHFIREHLTDNVQQLVLKSGKHKSLDIKKLANQIAARQKARYKLQSWYENFSLFFPSPLSVEQASSEQTALYKASLISGDILLDLTGGMGVDTWAFSKQANVVLYAERVAELAAITAHNLQALGATNVSVQAIEGPELLRQQPGVADWIYLDPARRDEHGGKVVRLTDCEPDVTALWPLLLEKGRSIMIKTSPLLDLETTIRQLPGLTDIYIVAVRNEVKEVLLIKRQLITDEPIGFHAVNLLSDQTVSFSFKREEERTVDVQFADPESYIYEPNAAILKAGAFRSLAARLNLKKLAPHSHLYTSTEPVTFPYGRTFLLKGICKPDRKALQPYVAAEKKANLTVRNFPQQVDELKKKLGLRDGGDIYILATSLKNGDKKLLITEKLTPLNHETTKS</sequence>
<dbReference type="SUPFAM" id="SSF53335">
    <property type="entry name" value="S-adenosyl-L-methionine-dependent methyltransferases"/>
    <property type="match status" value="1"/>
</dbReference>
<keyword evidence="4" id="KW-1185">Reference proteome</keyword>
<keyword evidence="3" id="KW-0489">Methyltransferase</keyword>
<dbReference type="InterPro" id="IPR041497">
    <property type="entry name" value="Thump-like"/>
</dbReference>
<feature type="domain" description="THUMP-like" evidence="1">
    <location>
        <begin position="321"/>
        <end position="391"/>
    </location>
</feature>
<organism evidence="3 4">
    <name type="scientific">Arsenicibacter rosenii</name>
    <dbReference type="NCBI Taxonomy" id="1750698"/>
    <lineage>
        <taxon>Bacteria</taxon>
        <taxon>Pseudomonadati</taxon>
        <taxon>Bacteroidota</taxon>
        <taxon>Cytophagia</taxon>
        <taxon>Cytophagales</taxon>
        <taxon>Spirosomataceae</taxon>
        <taxon>Arsenicibacter</taxon>
    </lineage>
</organism>
<accession>A0A1S2VDS3</accession>
<dbReference type="Pfam" id="PF18096">
    <property type="entry name" value="Thump_like"/>
    <property type="match status" value="1"/>
</dbReference>
<comment type="caution">
    <text evidence="3">The sequence shown here is derived from an EMBL/GenBank/DDBJ whole genome shotgun (WGS) entry which is preliminary data.</text>
</comment>
<dbReference type="InterPro" id="IPR054168">
    <property type="entry name" value="PG_1098_Fer"/>
</dbReference>
<name>A0A1S2VDS3_9BACT</name>
<dbReference type="Gene3D" id="1.10.10.1110">
    <property type="entry name" value="Methyltransferase PG1098, N-terminal domain"/>
    <property type="match status" value="1"/>
</dbReference>
<evidence type="ECO:0000259" key="2">
    <source>
        <dbReference type="Pfam" id="PF22013"/>
    </source>
</evidence>